<feature type="compositionally biased region" description="Basic and acidic residues" evidence="1">
    <location>
        <begin position="246"/>
        <end position="258"/>
    </location>
</feature>
<dbReference type="Proteomes" id="UP000265140">
    <property type="component" value="Chromosome 7"/>
</dbReference>
<organism evidence="3 4">
    <name type="scientific">Esox lucius</name>
    <name type="common">Northern pike</name>
    <dbReference type="NCBI Taxonomy" id="8010"/>
    <lineage>
        <taxon>Eukaryota</taxon>
        <taxon>Metazoa</taxon>
        <taxon>Chordata</taxon>
        <taxon>Craniata</taxon>
        <taxon>Vertebrata</taxon>
        <taxon>Euteleostomi</taxon>
        <taxon>Actinopterygii</taxon>
        <taxon>Neopterygii</taxon>
        <taxon>Teleostei</taxon>
        <taxon>Protacanthopterygii</taxon>
        <taxon>Esociformes</taxon>
        <taxon>Esocidae</taxon>
        <taxon>Esox</taxon>
    </lineage>
</organism>
<feature type="domain" description="FAM21/CAPZIP" evidence="2">
    <location>
        <begin position="42"/>
        <end position="159"/>
    </location>
</feature>
<name>A0AAY5KJM7_ESOLU</name>
<feature type="compositionally biased region" description="Basic and acidic residues" evidence="1">
    <location>
        <begin position="1"/>
        <end position="11"/>
    </location>
</feature>
<dbReference type="RefSeq" id="XP_034148991.1">
    <property type="nucleotide sequence ID" value="XM_034293100.1"/>
</dbReference>
<dbReference type="AlphaFoldDB" id="A0AAY5KJM7"/>
<dbReference type="Pfam" id="PF15255">
    <property type="entry name" value="CAP-ZIP_m"/>
    <property type="match status" value="1"/>
</dbReference>
<feature type="compositionally biased region" description="Basic residues" evidence="1">
    <location>
        <begin position="137"/>
        <end position="154"/>
    </location>
</feature>
<dbReference type="Ensembl" id="ENSELUT00000101748.1">
    <property type="protein sequence ID" value="ENSELUP00000089144.1"/>
    <property type="gene ID" value="ENSELUG00000040054.1"/>
</dbReference>
<evidence type="ECO:0000259" key="2">
    <source>
        <dbReference type="Pfam" id="PF15255"/>
    </source>
</evidence>
<evidence type="ECO:0000256" key="1">
    <source>
        <dbReference type="SAM" id="MobiDB-lite"/>
    </source>
</evidence>
<feature type="region of interest" description="Disordered" evidence="1">
    <location>
        <begin position="1"/>
        <end position="47"/>
    </location>
</feature>
<dbReference type="InterPro" id="IPR029341">
    <property type="entry name" value="FAM21/CAPZIP"/>
</dbReference>
<evidence type="ECO:0000313" key="3">
    <source>
        <dbReference type="Ensembl" id="ENSELUP00000089144.1"/>
    </source>
</evidence>
<proteinExistence type="predicted"/>
<evidence type="ECO:0000313" key="4">
    <source>
        <dbReference type="Proteomes" id="UP000265140"/>
    </source>
</evidence>
<feature type="compositionally biased region" description="Basic and acidic residues" evidence="1">
    <location>
        <begin position="195"/>
        <end position="209"/>
    </location>
</feature>
<accession>A0AAY5KJM7</accession>
<protein>
    <recommendedName>
        <fullName evidence="2">FAM21/CAPZIP domain-containing protein</fullName>
    </recommendedName>
</protein>
<feature type="region of interest" description="Disordered" evidence="1">
    <location>
        <begin position="85"/>
        <end position="319"/>
    </location>
</feature>
<feature type="compositionally biased region" description="Basic and acidic residues" evidence="1">
    <location>
        <begin position="293"/>
        <end position="319"/>
    </location>
</feature>
<keyword evidence="4" id="KW-1185">Reference proteome</keyword>
<dbReference type="GeneID" id="114839477"/>
<feature type="compositionally biased region" description="Polar residues" evidence="1">
    <location>
        <begin position="212"/>
        <end position="241"/>
    </location>
</feature>
<sequence>MEEDVPPKKSVAELAGKFKSHAIPIPTGTEGKPISPSQHASKTKRNSALIEKLQANLVISPAALMPSHKSPGLRLLPPSFSPVSPCSPTLPVTMVNPTSPVSRVPRARSQSKEEIPTTFENPAKPTEGSLLPSINKGRARLSIRRRPPSRRHRKSSGEEDGGAAESDTPLSPNNTPDSVGEDEKKEGGEVFQNKHKNEEETDNTPKADTEPISVTSTNSQQQPVTDGTTTDIDLLNKTKTGSFLEPQREENQERKTGAERQTGATESRGEGKACGQGCGEEKDEKGILSCSILRKDQESNTEEGKELACKEREAERDTD</sequence>
<reference evidence="3" key="3">
    <citation type="submission" date="2025-09" db="UniProtKB">
        <authorList>
            <consortium name="Ensembl"/>
        </authorList>
    </citation>
    <scope>IDENTIFICATION</scope>
</reference>
<dbReference type="GeneTree" id="ENSGT00940000153997"/>
<reference evidence="3" key="2">
    <citation type="submission" date="2025-08" db="UniProtKB">
        <authorList>
            <consortium name="Ensembl"/>
        </authorList>
    </citation>
    <scope>IDENTIFICATION</scope>
</reference>
<reference evidence="3 4" key="1">
    <citation type="submission" date="2020-02" db="EMBL/GenBank/DDBJ databases">
        <title>Esox lucius (northern pike) genome, fEsoLuc1, primary haplotype.</title>
        <authorList>
            <person name="Myers G."/>
            <person name="Karagic N."/>
            <person name="Meyer A."/>
            <person name="Pippel M."/>
            <person name="Reichard M."/>
            <person name="Winkler S."/>
            <person name="Tracey A."/>
            <person name="Sims Y."/>
            <person name="Howe K."/>
            <person name="Rhie A."/>
            <person name="Formenti G."/>
            <person name="Durbin R."/>
            <person name="Fedrigo O."/>
            <person name="Jarvis E.D."/>
        </authorList>
    </citation>
    <scope>NUCLEOTIDE SEQUENCE [LARGE SCALE GENOMIC DNA]</scope>
</reference>
<feature type="compositionally biased region" description="Polar residues" evidence="1">
    <location>
        <begin position="168"/>
        <end position="177"/>
    </location>
</feature>